<dbReference type="Pfam" id="PF12937">
    <property type="entry name" value="F-box-like"/>
    <property type="match status" value="1"/>
</dbReference>
<proteinExistence type="predicted"/>
<name>A0A0V0J4S7_SCHSO</name>
<dbReference type="CDD" id="cd22088">
    <property type="entry name" value="F-box_FBXO8"/>
    <property type="match status" value="1"/>
</dbReference>
<gene>
    <name evidence="3" type="primary">FBX8</name>
    <name evidence="3" type="ORF">TR96225</name>
</gene>
<dbReference type="PROSITE" id="PS50181">
    <property type="entry name" value="FBOX"/>
    <property type="match status" value="1"/>
</dbReference>
<dbReference type="Pfam" id="PF01369">
    <property type="entry name" value="Sec7"/>
    <property type="match status" value="1"/>
</dbReference>
<dbReference type="InterPro" id="IPR001810">
    <property type="entry name" value="F-box_dom"/>
</dbReference>
<sequence>MNFSLRMDVRYVGMGQLLSYTLTPDTSFPRARQDSTLVNLFSVIRRNVSRSIAGSSETPESGTKSLNLAHLPPELAFDILSYLNATDLYLAACVWWNLASDEVLWQGLCRATWPYCSAYKTWTEEPHFSFRILFLRLDEARLTFNIDAFEGIRYLQKYEILNDETDDLAMFLHSAPGLDPVQKRRFLETRPDVLAALIRIKNFHQQFLPNALRALLTEIPTPEKNASSFMAQIIQVFSEHFVRCNPSIGLPPDAVYIICFSLIMLSLDFSCPQIKNKMSKREFIRNTRRAALQPSCDEFLGNLYDNVYLEGVIAQPSNVPTRSRRSKSSPTHRFPSPHRPFYVFR</sequence>
<dbReference type="SUPFAM" id="SSF81383">
    <property type="entry name" value="F-box domain"/>
    <property type="match status" value="1"/>
</dbReference>
<dbReference type="InterPro" id="IPR000904">
    <property type="entry name" value="Sec7_dom"/>
</dbReference>
<reference evidence="3" key="1">
    <citation type="submission" date="2016-01" db="EMBL/GenBank/DDBJ databases">
        <title>Reference transcriptome for the parasite Schistocephalus solidus: insights into the molecular evolution of parasitism.</title>
        <authorList>
            <person name="Hebert F.O."/>
            <person name="Grambauer S."/>
            <person name="Barber I."/>
            <person name="Landry C.R."/>
            <person name="Aubin-Horth N."/>
        </authorList>
    </citation>
    <scope>NUCLEOTIDE SEQUENCE</scope>
</reference>
<dbReference type="AlphaFoldDB" id="A0A0V0J4S7"/>
<accession>A0A0V0J4S7</accession>
<feature type="domain" description="SEC7" evidence="2">
    <location>
        <begin position="137"/>
        <end position="310"/>
    </location>
</feature>
<evidence type="ECO:0000259" key="1">
    <source>
        <dbReference type="PROSITE" id="PS50181"/>
    </source>
</evidence>
<dbReference type="InterPro" id="IPR048003">
    <property type="entry name" value="FBXO8_F-box"/>
</dbReference>
<dbReference type="EMBL" id="GEEE01002417">
    <property type="protein sequence ID" value="JAP60808.1"/>
    <property type="molecule type" value="Transcribed_RNA"/>
</dbReference>
<evidence type="ECO:0000313" key="3">
    <source>
        <dbReference type="EMBL" id="JAP60808.1"/>
    </source>
</evidence>
<dbReference type="SUPFAM" id="SSF48425">
    <property type="entry name" value="Sec7 domain"/>
    <property type="match status" value="1"/>
</dbReference>
<dbReference type="InterPro" id="IPR035999">
    <property type="entry name" value="Sec7_dom_sf"/>
</dbReference>
<dbReference type="PANTHER" id="PTHR10663">
    <property type="entry name" value="GUANYL-NUCLEOTIDE EXCHANGE FACTOR"/>
    <property type="match status" value="1"/>
</dbReference>
<dbReference type="GO" id="GO:0032012">
    <property type="term" value="P:regulation of ARF protein signal transduction"/>
    <property type="evidence" value="ECO:0007669"/>
    <property type="project" value="InterPro"/>
</dbReference>
<feature type="domain" description="F-box" evidence="1">
    <location>
        <begin position="65"/>
        <end position="108"/>
    </location>
</feature>
<dbReference type="PROSITE" id="PS50190">
    <property type="entry name" value="SEC7"/>
    <property type="match status" value="1"/>
</dbReference>
<dbReference type="SMART" id="SM00222">
    <property type="entry name" value="Sec7"/>
    <property type="match status" value="1"/>
</dbReference>
<dbReference type="Gene3D" id="1.20.1280.50">
    <property type="match status" value="1"/>
</dbReference>
<dbReference type="PANTHER" id="PTHR10663:SF372">
    <property type="entry name" value="F-BOX ONLY PROTEIN 8"/>
    <property type="match status" value="1"/>
</dbReference>
<evidence type="ECO:0000259" key="2">
    <source>
        <dbReference type="PROSITE" id="PS50190"/>
    </source>
</evidence>
<dbReference type="Gene3D" id="1.10.1000.11">
    <property type="entry name" value="Arf Nucleotide-binding Site Opener,domain 2"/>
    <property type="match status" value="1"/>
</dbReference>
<dbReference type="InterPro" id="IPR023394">
    <property type="entry name" value="Sec7_C_sf"/>
</dbReference>
<dbReference type="Gene3D" id="1.10.220.20">
    <property type="match status" value="1"/>
</dbReference>
<protein>
    <submittedName>
        <fullName evidence="3">F-box only protein 8</fullName>
    </submittedName>
</protein>
<dbReference type="GO" id="GO:0005085">
    <property type="term" value="F:guanyl-nucleotide exchange factor activity"/>
    <property type="evidence" value="ECO:0007669"/>
    <property type="project" value="InterPro"/>
</dbReference>
<dbReference type="InterPro" id="IPR036047">
    <property type="entry name" value="F-box-like_dom_sf"/>
</dbReference>
<organism evidence="3">
    <name type="scientific">Schistocephalus solidus</name>
    <name type="common">Tapeworm</name>
    <dbReference type="NCBI Taxonomy" id="70667"/>
    <lineage>
        <taxon>Eukaryota</taxon>
        <taxon>Metazoa</taxon>
        <taxon>Spiralia</taxon>
        <taxon>Lophotrochozoa</taxon>
        <taxon>Platyhelminthes</taxon>
        <taxon>Cestoda</taxon>
        <taxon>Eucestoda</taxon>
        <taxon>Diphyllobothriidea</taxon>
        <taxon>Diphyllobothriidae</taxon>
        <taxon>Schistocephalus</taxon>
    </lineage>
</organism>